<dbReference type="InterPro" id="IPR006089">
    <property type="entry name" value="Acyl-CoA_DH_CS"/>
</dbReference>
<gene>
    <name evidence="9" type="ORF">I6G66_24515</name>
</gene>
<dbReference type="GO" id="GO:0050660">
    <property type="term" value="F:flavin adenine dinucleotide binding"/>
    <property type="evidence" value="ECO:0007669"/>
    <property type="project" value="InterPro"/>
</dbReference>
<dbReference type="Gene3D" id="1.20.140.10">
    <property type="entry name" value="Butyryl-CoA Dehydrogenase, subunit A, domain 3"/>
    <property type="match status" value="1"/>
</dbReference>
<feature type="domain" description="Acyl-CoA dehydrogenase/oxidase C-terminal" evidence="6">
    <location>
        <begin position="235"/>
        <end position="387"/>
    </location>
</feature>
<organism evidence="9 10">
    <name type="scientific">Delftia acidovorans</name>
    <name type="common">Pseudomonas acidovorans</name>
    <name type="synonym">Comamonas acidovorans</name>
    <dbReference type="NCBI Taxonomy" id="80866"/>
    <lineage>
        <taxon>Bacteria</taxon>
        <taxon>Pseudomonadati</taxon>
        <taxon>Pseudomonadota</taxon>
        <taxon>Betaproteobacteria</taxon>
        <taxon>Burkholderiales</taxon>
        <taxon>Comamonadaceae</taxon>
        <taxon>Delftia</taxon>
    </lineage>
</organism>
<accession>A0A7T2S1V6</accession>
<dbReference type="PANTHER" id="PTHR48083">
    <property type="entry name" value="MEDIUM-CHAIN SPECIFIC ACYL-COA DEHYDROGENASE, MITOCHONDRIAL-RELATED"/>
    <property type="match status" value="1"/>
</dbReference>
<dbReference type="FunFam" id="2.40.110.10:FF:000002">
    <property type="entry name" value="Acyl-CoA dehydrogenase fadE12"/>
    <property type="match status" value="1"/>
</dbReference>
<dbReference type="Pfam" id="PF00441">
    <property type="entry name" value="Acyl-CoA_dh_1"/>
    <property type="match status" value="1"/>
</dbReference>
<dbReference type="SUPFAM" id="SSF56645">
    <property type="entry name" value="Acyl-CoA dehydrogenase NM domain-like"/>
    <property type="match status" value="1"/>
</dbReference>
<evidence type="ECO:0000256" key="1">
    <source>
        <dbReference type="ARBA" id="ARBA00001974"/>
    </source>
</evidence>
<evidence type="ECO:0000313" key="10">
    <source>
        <dbReference type="Proteomes" id="UP000594778"/>
    </source>
</evidence>
<name>A0A7T2S1V6_DELAC</name>
<keyword evidence="5" id="KW-0560">Oxidoreductase</keyword>
<evidence type="ECO:0000313" key="9">
    <source>
        <dbReference type="EMBL" id="QPS07411.1"/>
    </source>
</evidence>
<dbReference type="InterPro" id="IPR006091">
    <property type="entry name" value="Acyl-CoA_Oxase/DH_mid-dom"/>
</dbReference>
<feature type="domain" description="Acyl-CoA oxidase/dehydrogenase middle" evidence="7">
    <location>
        <begin position="128"/>
        <end position="223"/>
    </location>
</feature>
<dbReference type="InterPro" id="IPR013786">
    <property type="entry name" value="AcylCoA_DH/ox_N"/>
</dbReference>
<proteinExistence type="inferred from homology"/>
<dbReference type="Pfam" id="PF02771">
    <property type="entry name" value="Acyl-CoA_dh_N"/>
    <property type="match status" value="1"/>
</dbReference>
<sequence length="389" mass="42474">MFDSPPLPHYFSPGHEAFRRSLRDFVDREIAPFVNAWDEAGSFPRSLYGRMAALGALGLGYPEALGGTEADVFHQFVVAEELARAGCGGLSASLTSHIIGLPPVLHWGSEALKRRVIPGVLRGEQISALAVTEPGGGSDVAALRTTAVRDGDHYVVNGEKTFITSGMRADWFTVAVRTEPGNKGPGGISALLIAGDSPGLERTELRKMGWWASDTAHLRFDQVRVPVSQLIGEENAGFKVFMNNFNSERLVMSASACAYAETCLREALDWARGRSTFGAPLSERQVIRHKLMDMYLQIEAARAMVYELAWRLREGQGLAHELVARTCLAKVMATRAMQLCADQAVQILGGMGFMRGTRSERIYREVKVMMIGGGSEEIMKDLAARQLGI</sequence>
<dbReference type="Gene3D" id="2.40.110.10">
    <property type="entry name" value="Butyryl-CoA Dehydrogenase, subunit A, domain 2"/>
    <property type="match status" value="1"/>
</dbReference>
<keyword evidence="4" id="KW-0274">FAD</keyword>
<dbReference type="PANTHER" id="PTHR48083:SF28">
    <property type="entry name" value="ACYL-COA DEHYDROGENASE FAMILY PROTEIN (AFU_ORTHOLOGUE AFUA_6G10880)-RELATED"/>
    <property type="match status" value="1"/>
</dbReference>
<keyword evidence="3" id="KW-0285">Flavoprotein</keyword>
<dbReference type="PROSITE" id="PS00072">
    <property type="entry name" value="ACYL_COA_DH_1"/>
    <property type="match status" value="1"/>
</dbReference>
<evidence type="ECO:0000256" key="3">
    <source>
        <dbReference type="ARBA" id="ARBA00022630"/>
    </source>
</evidence>
<dbReference type="GO" id="GO:0005737">
    <property type="term" value="C:cytoplasm"/>
    <property type="evidence" value="ECO:0007669"/>
    <property type="project" value="TreeGrafter"/>
</dbReference>
<dbReference type="Proteomes" id="UP000594778">
    <property type="component" value="Chromosome"/>
</dbReference>
<feature type="domain" description="Acyl-CoA dehydrogenase/oxidase N-terminal" evidence="8">
    <location>
        <begin position="13"/>
        <end position="124"/>
    </location>
</feature>
<protein>
    <submittedName>
        <fullName evidence="9">Acyl-CoA dehydrogenase family protein</fullName>
    </submittedName>
</protein>
<dbReference type="Gene3D" id="1.10.540.10">
    <property type="entry name" value="Acyl-CoA dehydrogenase/oxidase, N-terminal domain"/>
    <property type="match status" value="1"/>
</dbReference>
<comment type="cofactor">
    <cofactor evidence="1">
        <name>FAD</name>
        <dbReference type="ChEBI" id="CHEBI:57692"/>
    </cofactor>
</comment>
<dbReference type="InterPro" id="IPR009075">
    <property type="entry name" value="AcylCo_DH/oxidase_C"/>
</dbReference>
<dbReference type="Pfam" id="PF02770">
    <property type="entry name" value="Acyl-CoA_dh_M"/>
    <property type="match status" value="1"/>
</dbReference>
<evidence type="ECO:0000259" key="6">
    <source>
        <dbReference type="Pfam" id="PF00441"/>
    </source>
</evidence>
<dbReference type="InterPro" id="IPR046373">
    <property type="entry name" value="Acyl-CoA_Oxase/DH_mid-dom_sf"/>
</dbReference>
<evidence type="ECO:0000256" key="5">
    <source>
        <dbReference type="ARBA" id="ARBA00023002"/>
    </source>
</evidence>
<dbReference type="GO" id="GO:0033539">
    <property type="term" value="P:fatty acid beta-oxidation using acyl-CoA dehydrogenase"/>
    <property type="evidence" value="ECO:0007669"/>
    <property type="project" value="TreeGrafter"/>
</dbReference>
<dbReference type="InterPro" id="IPR037069">
    <property type="entry name" value="AcylCoA_DH/ox_N_sf"/>
</dbReference>
<dbReference type="InterPro" id="IPR050741">
    <property type="entry name" value="Acyl-CoA_dehydrogenase"/>
</dbReference>
<dbReference type="SUPFAM" id="SSF47203">
    <property type="entry name" value="Acyl-CoA dehydrogenase C-terminal domain-like"/>
    <property type="match status" value="1"/>
</dbReference>
<comment type="similarity">
    <text evidence="2">Belongs to the acyl-CoA dehydrogenase family.</text>
</comment>
<dbReference type="FunFam" id="1.20.140.10:FF:000001">
    <property type="entry name" value="Acyl-CoA dehydrogenase"/>
    <property type="match status" value="1"/>
</dbReference>
<evidence type="ECO:0000256" key="2">
    <source>
        <dbReference type="ARBA" id="ARBA00009347"/>
    </source>
</evidence>
<dbReference type="InterPro" id="IPR009100">
    <property type="entry name" value="AcylCoA_DH/oxidase_NM_dom_sf"/>
</dbReference>
<evidence type="ECO:0000259" key="7">
    <source>
        <dbReference type="Pfam" id="PF02770"/>
    </source>
</evidence>
<dbReference type="InterPro" id="IPR036250">
    <property type="entry name" value="AcylCo_DH-like_C"/>
</dbReference>
<reference evidence="9 10" key="1">
    <citation type="submission" date="2020-12" db="EMBL/GenBank/DDBJ databases">
        <title>FDA dAtabase for Regulatory Grade micrObial Sequences (FDA-ARGOS): Supporting development and validation of Infectious Disease Dx tests.</title>
        <authorList>
            <person name="Sproer C."/>
            <person name="Gronow S."/>
            <person name="Severitt S."/>
            <person name="Schroder I."/>
            <person name="Tallon L."/>
            <person name="Sadzewicz L."/>
            <person name="Zhao X."/>
            <person name="Boylan J."/>
            <person name="Ott S."/>
            <person name="Bowen H."/>
            <person name="Vavikolanu K."/>
            <person name="Mehta A."/>
            <person name="Aluvathingal J."/>
            <person name="Nadendla S."/>
            <person name="Lowell S."/>
            <person name="Myers T."/>
            <person name="Yan Y."/>
            <person name="Sichtig H."/>
        </authorList>
    </citation>
    <scope>NUCLEOTIDE SEQUENCE [LARGE SCALE GENOMIC DNA]</scope>
    <source>
        <strain evidence="9 10">FDAARGOS_909</strain>
    </source>
</reference>
<evidence type="ECO:0000259" key="8">
    <source>
        <dbReference type="Pfam" id="PF02771"/>
    </source>
</evidence>
<dbReference type="AlphaFoldDB" id="A0A7T2S1V6"/>
<evidence type="ECO:0000256" key="4">
    <source>
        <dbReference type="ARBA" id="ARBA00022827"/>
    </source>
</evidence>
<dbReference type="RefSeq" id="WP_197954947.1">
    <property type="nucleotide sequence ID" value="NZ_CP065668.1"/>
</dbReference>
<dbReference type="GO" id="GO:0003995">
    <property type="term" value="F:acyl-CoA dehydrogenase activity"/>
    <property type="evidence" value="ECO:0007669"/>
    <property type="project" value="InterPro"/>
</dbReference>
<dbReference type="EMBL" id="CP065668">
    <property type="protein sequence ID" value="QPS07411.1"/>
    <property type="molecule type" value="Genomic_DNA"/>
</dbReference>